<comment type="caution">
    <text evidence="1">The sequence shown here is derived from an EMBL/GenBank/DDBJ whole genome shotgun (WGS) entry which is preliminary data.</text>
</comment>
<keyword evidence="2" id="KW-1185">Reference proteome</keyword>
<gene>
    <name evidence="1" type="ORF">CKO40_13640</name>
</gene>
<protein>
    <submittedName>
        <fullName evidence="1">Uncharacterized protein</fullName>
    </submittedName>
</protein>
<evidence type="ECO:0000313" key="1">
    <source>
        <dbReference type="EMBL" id="MBK1705566.1"/>
    </source>
</evidence>
<dbReference type="EMBL" id="NRSJ01000024">
    <property type="protein sequence ID" value="MBK1705566.1"/>
    <property type="molecule type" value="Genomic_DNA"/>
</dbReference>
<accession>A0AAJ0U5B5</accession>
<reference evidence="1" key="1">
    <citation type="submission" date="2017-08" db="EMBL/GenBank/DDBJ databases">
        <authorList>
            <person name="Imhoff J.F."/>
            <person name="Rahn T."/>
            <person name="Kuenzel S."/>
            <person name="Neulinger S.C."/>
        </authorList>
    </citation>
    <scope>NUCLEOTIDE SEQUENCE</scope>
    <source>
        <strain evidence="1">DSM 11080</strain>
    </source>
</reference>
<dbReference type="AlphaFoldDB" id="A0AAJ0U5B5"/>
<proteinExistence type="predicted"/>
<evidence type="ECO:0000313" key="2">
    <source>
        <dbReference type="Proteomes" id="UP001296776"/>
    </source>
</evidence>
<dbReference type="Proteomes" id="UP001296776">
    <property type="component" value="Unassembled WGS sequence"/>
</dbReference>
<reference evidence="1" key="2">
    <citation type="journal article" date="2020" name="Microorganisms">
        <title>Osmotic Adaptation and Compatible Solute Biosynthesis of Phototrophic Bacteria as Revealed from Genome Analyses.</title>
        <authorList>
            <person name="Imhoff J.F."/>
            <person name="Rahn T."/>
            <person name="Kunzel S."/>
            <person name="Keller A."/>
            <person name="Neulinger S.C."/>
        </authorList>
    </citation>
    <scope>NUCLEOTIDE SEQUENCE</scope>
    <source>
        <strain evidence="1">DSM 11080</strain>
    </source>
</reference>
<name>A0AAJ0U5B5_9GAMM</name>
<dbReference type="RefSeq" id="WP_200346788.1">
    <property type="nucleotide sequence ID" value="NZ_NRSJ01000024.1"/>
</dbReference>
<organism evidence="1 2">
    <name type="scientific">Halochromatium glycolicum</name>
    <dbReference type="NCBI Taxonomy" id="85075"/>
    <lineage>
        <taxon>Bacteria</taxon>
        <taxon>Pseudomonadati</taxon>
        <taxon>Pseudomonadota</taxon>
        <taxon>Gammaproteobacteria</taxon>
        <taxon>Chromatiales</taxon>
        <taxon>Chromatiaceae</taxon>
        <taxon>Halochromatium</taxon>
    </lineage>
</organism>
<sequence length="115" mass="13136">MRISPNQWDSLASVAPDVLAHRLFDILNEHVPESLEDDREVTVDAIAQQIKRARGYRLESEYEVSVYVLCALLLGDDFDERFPEAGKVLALDTAGRDKAQWLRSWTEVVFTTLNE</sequence>